<accession>A0ABW5DMW2</accession>
<dbReference type="Proteomes" id="UP001597295">
    <property type="component" value="Unassembled WGS sequence"/>
</dbReference>
<feature type="domain" description="GST N-terminal" evidence="1">
    <location>
        <begin position="1"/>
        <end position="81"/>
    </location>
</feature>
<dbReference type="InterPro" id="IPR036249">
    <property type="entry name" value="Thioredoxin-like_sf"/>
</dbReference>
<dbReference type="SFLD" id="SFLDG01150">
    <property type="entry name" value="Main.1:_Beta-like"/>
    <property type="match status" value="1"/>
</dbReference>
<dbReference type="SFLD" id="SFLDG00358">
    <property type="entry name" value="Main_(cytGST)"/>
    <property type="match status" value="1"/>
</dbReference>
<dbReference type="SFLD" id="SFLDS00019">
    <property type="entry name" value="Glutathione_Transferase_(cytos"/>
    <property type="match status" value="1"/>
</dbReference>
<dbReference type="Pfam" id="PF00043">
    <property type="entry name" value="GST_C"/>
    <property type="match status" value="1"/>
</dbReference>
<dbReference type="InterPro" id="IPR004046">
    <property type="entry name" value="GST_C"/>
</dbReference>
<dbReference type="SUPFAM" id="SSF47616">
    <property type="entry name" value="GST C-terminal domain-like"/>
    <property type="match status" value="1"/>
</dbReference>
<dbReference type="InterPro" id="IPR010987">
    <property type="entry name" value="Glutathione-S-Trfase_C-like"/>
</dbReference>
<feature type="domain" description="GST C-terminal" evidence="2">
    <location>
        <begin position="86"/>
        <end position="212"/>
    </location>
</feature>
<dbReference type="PROSITE" id="PS50405">
    <property type="entry name" value="GST_CTER"/>
    <property type="match status" value="1"/>
</dbReference>
<comment type="caution">
    <text evidence="3">The sequence shown here is derived from an EMBL/GenBank/DDBJ whole genome shotgun (WGS) entry which is preliminary data.</text>
</comment>
<dbReference type="Pfam" id="PF13409">
    <property type="entry name" value="GST_N_2"/>
    <property type="match status" value="1"/>
</dbReference>
<organism evidence="3 4">
    <name type="scientific">Lacibacterium aquatile</name>
    <dbReference type="NCBI Taxonomy" id="1168082"/>
    <lineage>
        <taxon>Bacteria</taxon>
        <taxon>Pseudomonadati</taxon>
        <taxon>Pseudomonadota</taxon>
        <taxon>Alphaproteobacteria</taxon>
        <taxon>Rhodospirillales</taxon>
        <taxon>Rhodospirillaceae</taxon>
    </lineage>
</organism>
<dbReference type="InterPro" id="IPR040079">
    <property type="entry name" value="Glutathione_S-Trfase"/>
</dbReference>
<dbReference type="RefSeq" id="WP_379874981.1">
    <property type="nucleotide sequence ID" value="NZ_JBHUIP010000003.1"/>
</dbReference>
<dbReference type="PROSITE" id="PS50404">
    <property type="entry name" value="GST_NTER"/>
    <property type="match status" value="1"/>
</dbReference>
<dbReference type="Gene3D" id="1.20.1050.10">
    <property type="match status" value="1"/>
</dbReference>
<dbReference type="EMBL" id="JBHUIP010000003">
    <property type="protein sequence ID" value="MFD2262070.1"/>
    <property type="molecule type" value="Genomic_DNA"/>
</dbReference>
<sequence>MHYTLHAAPGACSFAPHIILEELGQPYTLALMSNGHPEAKTEEFRRINPKGRIPVLTADNFILTEAAAILLHLGLTNPRANLIGGDADSIARSVEWFNWLSSAVHAVAVRMIWRPDFFLPEEAMYPPLVQKGKEHLAAAHAMIEEKLEGRTWAVGDQYSVVDAYLLVFFRWGNRMQIDMQQRYPAWTAHARRMEGRDAVQRALTQEGISLWK</sequence>
<name>A0ABW5DMW2_9PROT</name>
<dbReference type="PANTHER" id="PTHR44051:SF8">
    <property type="entry name" value="GLUTATHIONE S-TRANSFERASE GSTA"/>
    <property type="match status" value="1"/>
</dbReference>
<evidence type="ECO:0000313" key="3">
    <source>
        <dbReference type="EMBL" id="MFD2262070.1"/>
    </source>
</evidence>
<protein>
    <submittedName>
        <fullName evidence="3">Glutathione S-transferase family protein</fullName>
    </submittedName>
</protein>
<dbReference type="SUPFAM" id="SSF52833">
    <property type="entry name" value="Thioredoxin-like"/>
    <property type="match status" value="1"/>
</dbReference>
<dbReference type="Gene3D" id="3.40.30.10">
    <property type="entry name" value="Glutaredoxin"/>
    <property type="match status" value="1"/>
</dbReference>
<proteinExistence type="predicted"/>
<evidence type="ECO:0000259" key="1">
    <source>
        <dbReference type="PROSITE" id="PS50404"/>
    </source>
</evidence>
<evidence type="ECO:0000313" key="4">
    <source>
        <dbReference type="Proteomes" id="UP001597295"/>
    </source>
</evidence>
<dbReference type="PANTHER" id="PTHR44051">
    <property type="entry name" value="GLUTATHIONE S-TRANSFERASE-RELATED"/>
    <property type="match status" value="1"/>
</dbReference>
<dbReference type="CDD" id="cd03057">
    <property type="entry name" value="GST_N_Beta"/>
    <property type="match status" value="1"/>
</dbReference>
<keyword evidence="4" id="KW-1185">Reference proteome</keyword>
<dbReference type="InterPro" id="IPR004045">
    <property type="entry name" value="Glutathione_S-Trfase_N"/>
</dbReference>
<reference evidence="4" key="1">
    <citation type="journal article" date="2019" name="Int. J. Syst. Evol. Microbiol.">
        <title>The Global Catalogue of Microorganisms (GCM) 10K type strain sequencing project: providing services to taxonomists for standard genome sequencing and annotation.</title>
        <authorList>
            <consortium name="The Broad Institute Genomics Platform"/>
            <consortium name="The Broad Institute Genome Sequencing Center for Infectious Disease"/>
            <person name="Wu L."/>
            <person name="Ma J."/>
        </authorList>
    </citation>
    <scope>NUCLEOTIDE SEQUENCE [LARGE SCALE GENOMIC DNA]</scope>
    <source>
        <strain evidence="4">CGMCC 1.19062</strain>
    </source>
</reference>
<gene>
    <name evidence="3" type="ORF">ACFSM5_04160</name>
</gene>
<dbReference type="InterPro" id="IPR036282">
    <property type="entry name" value="Glutathione-S-Trfase_C_sf"/>
</dbReference>
<evidence type="ECO:0000259" key="2">
    <source>
        <dbReference type="PROSITE" id="PS50405"/>
    </source>
</evidence>
<dbReference type="CDD" id="cd03188">
    <property type="entry name" value="GST_C_Beta"/>
    <property type="match status" value="1"/>
</dbReference>